<keyword evidence="1" id="KW-0805">Transcription regulation</keyword>
<proteinExistence type="predicted"/>
<organism evidence="5 6">
    <name type="scientific">Zobellella taiwanensis</name>
    <dbReference type="NCBI Taxonomy" id="347535"/>
    <lineage>
        <taxon>Bacteria</taxon>
        <taxon>Pseudomonadati</taxon>
        <taxon>Pseudomonadota</taxon>
        <taxon>Gammaproteobacteria</taxon>
        <taxon>Aeromonadales</taxon>
        <taxon>Aeromonadaceae</taxon>
        <taxon>Zobellella</taxon>
    </lineage>
</organism>
<dbReference type="EMBL" id="PXYH01000029">
    <property type="protein sequence ID" value="PSJ37191.1"/>
    <property type="molecule type" value="Genomic_DNA"/>
</dbReference>
<evidence type="ECO:0000313" key="6">
    <source>
        <dbReference type="Proteomes" id="UP000242181"/>
    </source>
</evidence>
<dbReference type="SUPFAM" id="SSF48008">
    <property type="entry name" value="GntR ligand-binding domain-like"/>
    <property type="match status" value="1"/>
</dbReference>
<dbReference type="RefSeq" id="WP_106454641.1">
    <property type="nucleotide sequence ID" value="NZ_PXYH01000029.1"/>
</dbReference>
<evidence type="ECO:0000256" key="1">
    <source>
        <dbReference type="ARBA" id="ARBA00023015"/>
    </source>
</evidence>
<evidence type="ECO:0000256" key="3">
    <source>
        <dbReference type="ARBA" id="ARBA00023163"/>
    </source>
</evidence>
<keyword evidence="3" id="KW-0804">Transcription</keyword>
<dbReference type="GO" id="GO:0003677">
    <property type="term" value="F:DNA binding"/>
    <property type="evidence" value="ECO:0007669"/>
    <property type="project" value="UniProtKB-KW"/>
</dbReference>
<dbReference type="GO" id="GO:0003700">
    <property type="term" value="F:DNA-binding transcription factor activity"/>
    <property type="evidence" value="ECO:0007669"/>
    <property type="project" value="InterPro"/>
</dbReference>
<gene>
    <name evidence="5" type="ORF">C7I36_15755</name>
</gene>
<accession>A0A2P7QGT5</accession>
<comment type="caution">
    <text evidence="5">The sequence shown here is derived from an EMBL/GenBank/DDBJ whole genome shotgun (WGS) entry which is preliminary data.</text>
</comment>
<dbReference type="SMART" id="SM00345">
    <property type="entry name" value="HTH_GNTR"/>
    <property type="match status" value="1"/>
</dbReference>
<dbReference type="Gene3D" id="1.10.10.10">
    <property type="entry name" value="Winged helix-like DNA-binding domain superfamily/Winged helix DNA-binding domain"/>
    <property type="match status" value="1"/>
</dbReference>
<dbReference type="PROSITE" id="PS50949">
    <property type="entry name" value="HTH_GNTR"/>
    <property type="match status" value="1"/>
</dbReference>
<dbReference type="InterPro" id="IPR036390">
    <property type="entry name" value="WH_DNA-bd_sf"/>
</dbReference>
<dbReference type="Proteomes" id="UP000242181">
    <property type="component" value="Unassembled WGS sequence"/>
</dbReference>
<evidence type="ECO:0000256" key="2">
    <source>
        <dbReference type="ARBA" id="ARBA00023125"/>
    </source>
</evidence>
<name>A0A2P7QGT5_9GAMM</name>
<evidence type="ECO:0000313" key="5">
    <source>
        <dbReference type="EMBL" id="PSJ37191.1"/>
    </source>
</evidence>
<dbReference type="PRINTS" id="PR00035">
    <property type="entry name" value="HTHGNTR"/>
</dbReference>
<sequence>MSAAKKTPKALEDANSERGESRSELAYRFILDAIKDGTLAPGTRVRETDLAARTGLSRTPVREALNRLLMEGLVANDPSRGMIVTELDHAMINELYAMREVLEGTAAFLAARHASEVEITFLREISERDAQFSEPADLVKNNRLFHGTLYRCAHNRYLLKMLNSLQESMMLLGPTTLAKAGRPEAARREHGLIVDAIEQRDAAAAEQAARNHIREAYKVRLGELFERDE</sequence>
<evidence type="ECO:0000259" key="4">
    <source>
        <dbReference type="PROSITE" id="PS50949"/>
    </source>
</evidence>
<dbReference type="PANTHER" id="PTHR43537">
    <property type="entry name" value="TRANSCRIPTIONAL REGULATOR, GNTR FAMILY"/>
    <property type="match status" value="1"/>
</dbReference>
<reference evidence="5 6" key="1">
    <citation type="submission" date="2018-03" db="EMBL/GenBank/DDBJ databases">
        <title>The draft genome of Zobellella taiwanensis JCM 13381.</title>
        <authorList>
            <person name="Liu L."/>
            <person name="Li L."/>
            <person name="Wang T."/>
            <person name="Zhang X."/>
            <person name="Liang L."/>
        </authorList>
    </citation>
    <scope>NUCLEOTIDE SEQUENCE [LARGE SCALE GENOMIC DNA]</scope>
    <source>
        <strain evidence="5 6">JCM 13381</strain>
    </source>
</reference>
<dbReference type="Pfam" id="PF07729">
    <property type="entry name" value="FCD"/>
    <property type="match status" value="1"/>
</dbReference>
<dbReference type="AlphaFoldDB" id="A0A2P7QGT5"/>
<dbReference type="Pfam" id="PF00392">
    <property type="entry name" value="GntR"/>
    <property type="match status" value="1"/>
</dbReference>
<keyword evidence="2" id="KW-0238">DNA-binding</keyword>
<dbReference type="InterPro" id="IPR000524">
    <property type="entry name" value="Tscrpt_reg_HTH_GntR"/>
</dbReference>
<protein>
    <submittedName>
        <fullName evidence="5">GntR family transcriptional regulator</fullName>
    </submittedName>
</protein>
<feature type="domain" description="HTH gntR-type" evidence="4">
    <location>
        <begin position="20"/>
        <end position="87"/>
    </location>
</feature>
<dbReference type="Gene3D" id="1.20.120.530">
    <property type="entry name" value="GntR ligand-binding domain-like"/>
    <property type="match status" value="1"/>
</dbReference>
<dbReference type="SUPFAM" id="SSF46785">
    <property type="entry name" value="Winged helix' DNA-binding domain"/>
    <property type="match status" value="1"/>
</dbReference>
<dbReference type="InterPro" id="IPR011711">
    <property type="entry name" value="GntR_C"/>
</dbReference>
<keyword evidence="6" id="KW-1185">Reference proteome</keyword>
<dbReference type="SMART" id="SM00895">
    <property type="entry name" value="FCD"/>
    <property type="match status" value="1"/>
</dbReference>
<dbReference type="InterPro" id="IPR036388">
    <property type="entry name" value="WH-like_DNA-bd_sf"/>
</dbReference>
<dbReference type="CDD" id="cd07377">
    <property type="entry name" value="WHTH_GntR"/>
    <property type="match status" value="1"/>
</dbReference>
<dbReference type="InterPro" id="IPR008920">
    <property type="entry name" value="TF_FadR/GntR_C"/>
</dbReference>
<dbReference type="OrthoDB" id="9799812at2"/>
<dbReference type="PANTHER" id="PTHR43537:SF49">
    <property type="entry name" value="TRANSCRIPTIONAL REGULATORY PROTEIN"/>
    <property type="match status" value="1"/>
</dbReference>